<keyword evidence="2" id="KW-1185">Reference proteome</keyword>
<sequence>MVNVYGKPSLGLLTTIQFIQSAKAVDQIARATEVKRNDRTGFYQIDILDGQNLIAAMDAVFYRKDHYFLK</sequence>
<comment type="caution">
    <text evidence="1">The sequence shown here is derived from an EMBL/GenBank/DDBJ whole genome shotgun (WGS) entry which is preliminary data.</text>
</comment>
<protein>
    <submittedName>
        <fullName evidence="1">Uncharacterized protein</fullName>
    </submittedName>
</protein>
<dbReference type="EMBL" id="JAHBMK020000001">
    <property type="protein sequence ID" value="MDO8223829.1"/>
    <property type="molecule type" value="Genomic_DNA"/>
</dbReference>
<accession>A0ABT9DGP3</accession>
<dbReference type="Proteomes" id="UP001177121">
    <property type="component" value="Unassembled WGS sequence"/>
</dbReference>
<dbReference type="Gene3D" id="3.10.129.10">
    <property type="entry name" value="Hotdog Thioesterase"/>
    <property type="match status" value="1"/>
</dbReference>
<organism evidence="1 2">
    <name type="scientific">Bacillus cabrialesii subsp. tritici</name>
    <dbReference type="NCBI Taxonomy" id="2944916"/>
    <lineage>
        <taxon>Bacteria</taxon>
        <taxon>Bacillati</taxon>
        <taxon>Bacillota</taxon>
        <taxon>Bacilli</taxon>
        <taxon>Bacillales</taxon>
        <taxon>Bacillaceae</taxon>
        <taxon>Bacillus</taxon>
        <taxon>Bacillus cabrialesii</taxon>
    </lineage>
</organism>
<dbReference type="RefSeq" id="WP_075749958.1">
    <property type="nucleotide sequence ID" value="NZ_JAHBMK020000001.1"/>
</dbReference>
<name>A0ABT9DGP3_9BACI</name>
<evidence type="ECO:0000313" key="1">
    <source>
        <dbReference type="EMBL" id="MDO8223829.1"/>
    </source>
</evidence>
<reference evidence="1" key="1">
    <citation type="submission" date="2023-07" db="EMBL/GenBank/DDBJ databases">
        <title>Biological control against Fusarium languescens, the causal agent of wilt in Jalapeno peppers, by a novel bacterial subspecies: Bacillus cabrialesii subsp. tritici TSO2.</title>
        <authorList>
            <person name="Montoya-Martinez A.C."/>
            <person name="Figueroa-Brambila K.M."/>
            <person name="Escalante-Beltran A."/>
            <person name="Lopez-Montoya N.D."/>
            <person name="Valenzuela-Ruiz V."/>
            <person name="Parra-Cota F.I."/>
            <person name="Estrada Alvarado M.I."/>
            <person name="De Los Santos Villalobos S."/>
        </authorList>
    </citation>
    <scope>NUCLEOTIDE SEQUENCE</scope>
    <source>
        <strain evidence="1">TSO2</strain>
    </source>
</reference>
<gene>
    <name evidence="1" type="ORF">KHP33_002900</name>
</gene>
<evidence type="ECO:0000313" key="2">
    <source>
        <dbReference type="Proteomes" id="UP001177121"/>
    </source>
</evidence>
<proteinExistence type="predicted"/>